<feature type="transmembrane region" description="Helical" evidence="18">
    <location>
        <begin position="7"/>
        <end position="26"/>
    </location>
</feature>
<dbReference type="NCBIfam" id="TIGR00879">
    <property type="entry name" value="SP"/>
    <property type="match status" value="1"/>
</dbReference>
<keyword evidence="9 18" id="KW-0812">Transmembrane</keyword>
<comment type="function">
    <text evidence="16">Facilitative glucose transporter. Can also mediate the uptake of various other monosaccharides across the cell membrane. Mediates the uptake of glucose, 2-deoxyglucose, galactose, mannose, xylose and fucose, and probably also dehydroascorbate. Does not mediate fructose transport. Required for mesendoderm differentiation.</text>
</comment>
<evidence type="ECO:0000256" key="7">
    <source>
        <dbReference type="ARBA" id="ARBA00022475"/>
    </source>
</evidence>
<feature type="transmembrane region" description="Helical" evidence="18">
    <location>
        <begin position="338"/>
        <end position="355"/>
    </location>
</feature>
<keyword evidence="20" id="KW-1185">Reference proteome</keyword>
<dbReference type="GO" id="GO:0005886">
    <property type="term" value="C:plasma membrane"/>
    <property type="evidence" value="ECO:0007669"/>
    <property type="project" value="UniProtKB-SubCell"/>
</dbReference>
<dbReference type="KEGG" id="pdic:114513078"/>
<dbReference type="PANTHER" id="PTHR23503">
    <property type="entry name" value="SOLUTE CARRIER FAMILY 2"/>
    <property type="match status" value="1"/>
</dbReference>
<dbReference type="GO" id="GO:0033300">
    <property type="term" value="F:dehydroascorbic acid transmembrane transporter activity"/>
    <property type="evidence" value="ECO:0007669"/>
    <property type="project" value="UniProtKB-ARBA"/>
</dbReference>
<evidence type="ECO:0000256" key="8">
    <source>
        <dbReference type="ARBA" id="ARBA00022597"/>
    </source>
</evidence>
<dbReference type="InterPro" id="IPR002945">
    <property type="entry name" value="Glc_transpt_3"/>
</dbReference>
<dbReference type="PRINTS" id="PR01192">
    <property type="entry name" value="GLUCTRSPORT3"/>
</dbReference>
<evidence type="ECO:0000256" key="6">
    <source>
        <dbReference type="ARBA" id="ARBA00022448"/>
    </source>
</evidence>
<evidence type="ECO:0000256" key="4">
    <source>
        <dbReference type="ARBA" id="ARBA00004651"/>
    </source>
</evidence>
<dbReference type="InterPro" id="IPR020846">
    <property type="entry name" value="MFS_dom"/>
</dbReference>
<reference evidence="21" key="1">
    <citation type="submission" date="2025-08" db="UniProtKB">
        <authorList>
            <consortium name="RefSeq"/>
        </authorList>
    </citation>
    <scope>IDENTIFICATION</scope>
    <source>
        <tissue evidence="21">Muscle</tissue>
    </source>
</reference>
<dbReference type="AlphaFoldDB" id="A0A6J2NDF2"/>
<feature type="domain" description="Major facilitator superfamily (MFS) profile" evidence="19">
    <location>
        <begin position="13"/>
        <end position="454"/>
    </location>
</feature>
<evidence type="ECO:0000256" key="5">
    <source>
        <dbReference type="ARBA" id="ARBA00007004"/>
    </source>
</evidence>
<dbReference type="GO" id="GO:0043204">
    <property type="term" value="C:perikaryon"/>
    <property type="evidence" value="ECO:0007669"/>
    <property type="project" value="UniProtKB-SubCell"/>
</dbReference>
<keyword evidence="12 18" id="KW-0325">Glycoprotein</keyword>
<proteinExistence type="inferred from homology"/>
<feature type="transmembrane region" description="Helical" evidence="18">
    <location>
        <begin position="305"/>
        <end position="326"/>
    </location>
</feature>
<evidence type="ECO:0000256" key="17">
    <source>
        <dbReference type="RuleBase" id="RU003346"/>
    </source>
</evidence>
<dbReference type="InterPro" id="IPR005829">
    <property type="entry name" value="Sugar_transporter_CS"/>
</dbReference>
<evidence type="ECO:0000256" key="16">
    <source>
        <dbReference type="ARBA" id="ARBA00045614"/>
    </source>
</evidence>
<dbReference type="FunCoup" id="A0A6J2NDF2">
    <property type="interactions" value="416"/>
</dbReference>
<dbReference type="GeneID" id="114513078"/>
<evidence type="ECO:0000256" key="3">
    <source>
        <dbReference type="ARBA" id="ARBA00004484"/>
    </source>
</evidence>
<evidence type="ECO:0000256" key="13">
    <source>
        <dbReference type="ARBA" id="ARBA00023273"/>
    </source>
</evidence>
<evidence type="ECO:0000256" key="9">
    <source>
        <dbReference type="ARBA" id="ARBA00022692"/>
    </source>
</evidence>
<dbReference type="PROSITE" id="PS50850">
    <property type="entry name" value="MFS"/>
    <property type="match status" value="1"/>
</dbReference>
<evidence type="ECO:0000313" key="21">
    <source>
        <dbReference type="RefSeq" id="XP_028387995.1"/>
    </source>
</evidence>
<comment type="function">
    <text evidence="18">Facilitative glucose transporter that can also mediate the uptake of various other monosaccharides across the cell membrane. Mediates the uptake of glucose, 2-deoxyglucose, galactose, mannose, xylose and fucose, and probably also dehydroascorbate. Does not mediate fructose transport.</text>
</comment>
<dbReference type="OrthoDB" id="4540492at2759"/>
<feature type="transmembrane region" description="Helical" evidence="18">
    <location>
        <begin position="361"/>
        <end position="379"/>
    </location>
</feature>
<gene>
    <name evidence="21" type="primary">SLC2A3</name>
</gene>
<dbReference type="PROSITE" id="PS00217">
    <property type="entry name" value="SUGAR_TRANSPORT_2"/>
    <property type="match status" value="1"/>
</dbReference>
<evidence type="ECO:0000256" key="2">
    <source>
        <dbReference type="ARBA" id="ARBA00004316"/>
    </source>
</evidence>
<dbReference type="GO" id="GO:0005536">
    <property type="term" value="F:D-glucose binding"/>
    <property type="evidence" value="ECO:0007669"/>
    <property type="project" value="UniProtKB-UniRule"/>
</dbReference>
<evidence type="ECO:0000256" key="1">
    <source>
        <dbReference type="ARBA" id="ARBA00000618"/>
    </source>
</evidence>
<keyword evidence="6 17" id="KW-0813">Transport</keyword>
<evidence type="ECO:0000313" key="20">
    <source>
        <dbReference type="Proteomes" id="UP000504628"/>
    </source>
</evidence>
<dbReference type="Gene3D" id="1.20.1250.20">
    <property type="entry name" value="MFS general substrate transporter like domains"/>
    <property type="match status" value="1"/>
</dbReference>
<evidence type="ECO:0000256" key="12">
    <source>
        <dbReference type="ARBA" id="ARBA00023180"/>
    </source>
</evidence>
<comment type="subcellular location">
    <subcellularLocation>
        <location evidence="4 18">Cell membrane</location>
        <topology evidence="4 18">Multi-pass membrane protein</topology>
    </subcellularLocation>
    <subcellularLocation>
        <location evidence="2 18">Cell projection</location>
    </subcellularLocation>
    <subcellularLocation>
        <location evidence="3 18">Perikaryon</location>
    </subcellularLocation>
</comment>
<feature type="transmembrane region" description="Helical" evidence="18">
    <location>
        <begin position="400"/>
        <end position="420"/>
    </location>
</feature>
<protein>
    <recommendedName>
        <fullName evidence="15 18">Solute carrier family 2, facilitated glucose transporter member 3</fullName>
        <shortName evidence="18">GLUT-3</shortName>
    </recommendedName>
    <alternativeName>
        <fullName evidence="18">Glucose transporter type 3</fullName>
    </alternativeName>
</protein>
<dbReference type="PRINTS" id="PR00171">
    <property type="entry name" value="SUGRTRNSPORT"/>
</dbReference>
<feature type="transmembrane region" description="Helical" evidence="18">
    <location>
        <begin position="183"/>
        <end position="205"/>
    </location>
</feature>
<sequence length="496" mass="54562">MGTQKVTAPLVFAITVATIGSFQFGYNTGVINAPETIIKDFINYTLEESFENPPSEELLTSLWSLSVAIFSVGGMIGSFSVGLFVNRFGRRNSMLIVNLLAIVGGCLMGFCKLAESVVMLILGRLVIGLFCGLCTGFVPMYIGEVSPTALRGAFGTLNQLGIVIGILVAQIFGLKIILGTEDLWPVLLGFTILPALLQSVALPFCPESPRFLLINKKEEDSAKKILQRLWGTQDVSQDIQEMKDESARMAQEKQVTVLELFRVRSYQQPIMISIMLQLSQQLSGINAVFYYSTGIFKDAGVEEPIYATIGAGVVNTIFTVVSLFLVERAGRRTLHMTGLGGMAFCSIFMTISLLLKDEYNWMSFICIGAILLFVAFFEIGPGPIPWFIVAELFSQGPRPAAMAVAGCSNWTSNFLVGLLFPSAAFYLGAYVFIIFTGFLVIFLVFTFFKVPETRGRTFEEITRGFEGQALEVNRSEKYPHGEMRSIPLDKEATTNV</sequence>
<dbReference type="FunFam" id="1.20.1250.20:FF:000040">
    <property type="entry name" value="Solute carrier family 2, facilitated glucose transporter member 1"/>
    <property type="match status" value="1"/>
</dbReference>
<accession>A0A6J2NDF2</accession>
<comment type="catalytic activity">
    <reaction evidence="1 18">
        <text>D-glucose(out) = D-glucose(in)</text>
        <dbReference type="Rhea" id="RHEA:60376"/>
        <dbReference type="ChEBI" id="CHEBI:4167"/>
    </reaction>
</comment>
<keyword evidence="8 18" id="KW-0762">Sugar transport</keyword>
<dbReference type="InterPro" id="IPR045263">
    <property type="entry name" value="GLUT"/>
</dbReference>
<keyword evidence="13" id="KW-0966">Cell projection</keyword>
<comment type="catalytic activity">
    <reaction evidence="14">
        <text>D-galactose(in) = D-galactose(out)</text>
        <dbReference type="Rhea" id="RHEA:34915"/>
        <dbReference type="ChEBI" id="CHEBI:4139"/>
    </reaction>
</comment>
<organism evidence="20 21">
    <name type="scientific">Phyllostomus discolor</name>
    <name type="common">pale spear-nosed bat</name>
    <dbReference type="NCBI Taxonomy" id="89673"/>
    <lineage>
        <taxon>Eukaryota</taxon>
        <taxon>Metazoa</taxon>
        <taxon>Chordata</taxon>
        <taxon>Craniata</taxon>
        <taxon>Vertebrata</taxon>
        <taxon>Euteleostomi</taxon>
        <taxon>Mammalia</taxon>
        <taxon>Eutheria</taxon>
        <taxon>Laurasiatheria</taxon>
        <taxon>Chiroptera</taxon>
        <taxon>Yangochiroptera</taxon>
        <taxon>Phyllostomidae</taxon>
        <taxon>Phyllostominae</taxon>
        <taxon>Phyllostomus</taxon>
    </lineage>
</organism>
<dbReference type="CDD" id="cd17431">
    <property type="entry name" value="MFS_GLUT_Class1"/>
    <property type="match status" value="1"/>
</dbReference>
<dbReference type="InterPro" id="IPR036259">
    <property type="entry name" value="MFS_trans_sf"/>
</dbReference>
<dbReference type="Pfam" id="PF00083">
    <property type="entry name" value="Sugar_tr"/>
    <property type="match status" value="1"/>
</dbReference>
<keyword evidence="11 18" id="KW-0472">Membrane</keyword>
<keyword evidence="10 18" id="KW-1133">Transmembrane helix</keyword>
<dbReference type="GO" id="GO:0046323">
    <property type="term" value="P:D-glucose import"/>
    <property type="evidence" value="ECO:0007669"/>
    <property type="project" value="TreeGrafter"/>
</dbReference>
<evidence type="ECO:0000256" key="18">
    <source>
        <dbReference type="RuleBase" id="RU368110"/>
    </source>
</evidence>
<dbReference type="CTD" id="6515"/>
<evidence type="ECO:0000256" key="11">
    <source>
        <dbReference type="ARBA" id="ARBA00023136"/>
    </source>
</evidence>
<dbReference type="InParanoid" id="A0A6J2NDF2"/>
<evidence type="ECO:0000256" key="10">
    <source>
        <dbReference type="ARBA" id="ARBA00022989"/>
    </source>
</evidence>
<dbReference type="Proteomes" id="UP000504628">
    <property type="component" value="Chromosome 2"/>
</dbReference>
<feature type="transmembrane region" description="Helical" evidence="18">
    <location>
        <begin position="270"/>
        <end position="293"/>
    </location>
</feature>
<keyword evidence="7 18" id="KW-1003">Cell membrane</keyword>
<feature type="transmembrane region" description="Helical" evidence="18">
    <location>
        <begin position="116"/>
        <end position="142"/>
    </location>
</feature>
<dbReference type="GO" id="GO:0055056">
    <property type="term" value="F:D-glucose transmembrane transporter activity"/>
    <property type="evidence" value="ECO:0007669"/>
    <property type="project" value="UniProtKB-UniRule"/>
</dbReference>
<name>A0A6J2NDF2_9CHIR</name>
<dbReference type="InterPro" id="IPR005828">
    <property type="entry name" value="MFS_sugar_transport-like"/>
</dbReference>
<feature type="transmembrane region" description="Helical" evidence="18">
    <location>
        <begin position="426"/>
        <end position="448"/>
    </location>
</feature>
<evidence type="ECO:0000259" key="19">
    <source>
        <dbReference type="PROSITE" id="PS50850"/>
    </source>
</evidence>
<dbReference type="PROSITE" id="PS00216">
    <property type="entry name" value="SUGAR_TRANSPORT_1"/>
    <property type="match status" value="1"/>
</dbReference>
<dbReference type="RefSeq" id="XP_028387995.1">
    <property type="nucleotide sequence ID" value="XM_028532194.2"/>
</dbReference>
<feature type="transmembrane region" description="Helical" evidence="18">
    <location>
        <begin position="92"/>
        <end position="110"/>
    </location>
</feature>
<feature type="transmembrane region" description="Helical" evidence="18">
    <location>
        <begin position="62"/>
        <end position="85"/>
    </location>
</feature>
<evidence type="ECO:0000256" key="15">
    <source>
        <dbReference type="ARBA" id="ARBA00039287"/>
    </source>
</evidence>
<dbReference type="InterPro" id="IPR003663">
    <property type="entry name" value="Sugar/inositol_transpt"/>
</dbReference>
<dbReference type="GO" id="GO:0042995">
    <property type="term" value="C:cell projection"/>
    <property type="evidence" value="ECO:0007669"/>
    <property type="project" value="UniProtKB-SubCell"/>
</dbReference>
<comment type="similarity">
    <text evidence="5 18">Belongs to the major facilitator superfamily. Sugar transporter (TC 2.A.1.1) family. Glucose transporter subfamily.</text>
</comment>
<feature type="transmembrane region" description="Helical" evidence="18">
    <location>
        <begin position="154"/>
        <end position="177"/>
    </location>
</feature>
<dbReference type="SUPFAM" id="SSF103473">
    <property type="entry name" value="MFS general substrate transporter"/>
    <property type="match status" value="1"/>
</dbReference>
<comment type="domain">
    <text evidence="18">Transport is mediated via a series of conformation changes, switching between a conformation where the substrate-binding cavity is accessible from the outside, and a another conformation where it is accessible from the cytoplasm.</text>
</comment>
<evidence type="ECO:0000256" key="14">
    <source>
        <dbReference type="ARBA" id="ARBA00034046"/>
    </source>
</evidence>
<dbReference type="PANTHER" id="PTHR23503:SF99">
    <property type="entry name" value="SOLUTE CARRIER FAMILY 2, FACILITATED GLUCOSE TRANSPORTER MEMBER 3"/>
    <property type="match status" value="1"/>
</dbReference>